<dbReference type="AlphaFoldDB" id="A0A133V9I2"/>
<dbReference type="Proteomes" id="UP000070565">
    <property type="component" value="Unassembled WGS sequence"/>
</dbReference>
<feature type="compositionally biased region" description="Basic and acidic residues" evidence="1">
    <location>
        <begin position="43"/>
        <end position="57"/>
    </location>
</feature>
<feature type="region of interest" description="Disordered" evidence="1">
    <location>
        <begin position="43"/>
        <end position="72"/>
    </location>
</feature>
<keyword evidence="3" id="KW-1185">Reference proteome</keyword>
<sequence length="72" mass="8346">MATVSGDWIKKLPLDSQIEIYENIVRKDYTQVELAKIQSELKDEFSKHTEQGRRTDLEGPCLRPRTRPSSRG</sequence>
<proteinExistence type="predicted"/>
<comment type="caution">
    <text evidence="2">The sequence shown here is derived from an EMBL/GenBank/DDBJ whole genome shotgun (WGS) entry which is preliminary data.</text>
</comment>
<protein>
    <submittedName>
        <fullName evidence="2">Uncharacterized protein</fullName>
    </submittedName>
</protein>
<evidence type="ECO:0000313" key="3">
    <source>
        <dbReference type="Proteomes" id="UP000070565"/>
    </source>
</evidence>
<organism evidence="2 3">
    <name type="scientific">candidate division MSBL1 archaeon SCGC-AAA261F19</name>
    <dbReference type="NCBI Taxonomy" id="1698275"/>
    <lineage>
        <taxon>Archaea</taxon>
        <taxon>Methanobacteriati</taxon>
        <taxon>Methanobacteriota</taxon>
        <taxon>candidate division MSBL1</taxon>
    </lineage>
</organism>
<name>A0A133V9I2_9EURY</name>
<evidence type="ECO:0000313" key="2">
    <source>
        <dbReference type="EMBL" id="KXB03096.1"/>
    </source>
</evidence>
<accession>A0A133V9I2</accession>
<gene>
    <name evidence="2" type="ORF">AKJ45_02585</name>
</gene>
<reference evidence="2 3" key="1">
    <citation type="journal article" date="2016" name="Sci. Rep.">
        <title>Metabolic traits of an uncultured archaeal lineage -MSBL1- from brine pools of the Red Sea.</title>
        <authorList>
            <person name="Mwirichia R."/>
            <person name="Alam I."/>
            <person name="Rashid M."/>
            <person name="Vinu M."/>
            <person name="Ba-Alawi W."/>
            <person name="Anthony Kamau A."/>
            <person name="Kamanda Ngugi D."/>
            <person name="Goker M."/>
            <person name="Klenk H.P."/>
            <person name="Bajic V."/>
            <person name="Stingl U."/>
        </authorList>
    </citation>
    <scope>NUCLEOTIDE SEQUENCE [LARGE SCALE GENOMIC DNA]</scope>
    <source>
        <strain evidence="2">SCGC-AAA261F19</strain>
    </source>
</reference>
<evidence type="ECO:0000256" key="1">
    <source>
        <dbReference type="SAM" id="MobiDB-lite"/>
    </source>
</evidence>
<dbReference type="EMBL" id="LHXZ01000032">
    <property type="protein sequence ID" value="KXB03096.1"/>
    <property type="molecule type" value="Genomic_DNA"/>
</dbReference>